<protein>
    <submittedName>
        <fullName evidence="1">Uncharacterized protein</fullName>
    </submittedName>
</protein>
<proteinExistence type="predicted"/>
<reference evidence="1 2" key="1">
    <citation type="submission" date="2013-12" db="EMBL/GenBank/DDBJ databases">
        <authorList>
            <person name="Zelazny A."/>
            <person name="Olivier K."/>
            <person name="Holland S."/>
            <person name="Lenaerts A."/>
            <person name="Ordway D."/>
            <person name="DeGroote M.A."/>
            <person name="Parker T."/>
            <person name="Sizemore C."/>
            <person name="Tallon L.J."/>
            <person name="Sadzewicz L.K."/>
            <person name="Sengamalay N."/>
            <person name="Fraser C.M."/>
            <person name="Hine E."/>
            <person name="Shefchek K.A."/>
            <person name="Das S.P."/>
            <person name="Tettelin H."/>
        </authorList>
    </citation>
    <scope>NUCLEOTIDE SEQUENCE [LARGE SCALE GENOMIC DNA]</scope>
    <source>
        <strain evidence="1 2">1956</strain>
    </source>
</reference>
<gene>
    <name evidence="1" type="ORF">I550_3754</name>
</gene>
<dbReference type="EMBL" id="JAOG01000002">
    <property type="protein sequence ID" value="EUA55599.1"/>
    <property type="molecule type" value="Genomic_DNA"/>
</dbReference>
<sequence>MPTEAAVQTAPPLTRVLRGKVSGAASRVHGTVIRSSRGITERTVDTVGG</sequence>
<evidence type="ECO:0000313" key="1">
    <source>
        <dbReference type="EMBL" id="EUA55599.1"/>
    </source>
</evidence>
<organism evidence="1 2">
    <name type="scientific">Mycobacterium intracellulare 1956</name>
    <dbReference type="NCBI Taxonomy" id="1299331"/>
    <lineage>
        <taxon>Bacteria</taxon>
        <taxon>Bacillati</taxon>
        <taxon>Actinomycetota</taxon>
        <taxon>Actinomycetes</taxon>
        <taxon>Mycobacteriales</taxon>
        <taxon>Mycobacteriaceae</taxon>
        <taxon>Mycobacterium</taxon>
        <taxon>Mycobacterium avium complex (MAC)</taxon>
    </lineage>
</organism>
<accession>X8CHL5</accession>
<comment type="caution">
    <text evidence="1">The sequence shown here is derived from an EMBL/GenBank/DDBJ whole genome shotgun (WGS) entry which is preliminary data.</text>
</comment>
<evidence type="ECO:0000313" key="2">
    <source>
        <dbReference type="Proteomes" id="UP000020825"/>
    </source>
</evidence>
<dbReference type="Proteomes" id="UP000020825">
    <property type="component" value="Unassembled WGS sequence"/>
</dbReference>
<name>X8CHL5_MYCIT</name>
<dbReference type="AlphaFoldDB" id="X8CHL5"/>